<keyword evidence="2" id="KW-1185">Reference proteome</keyword>
<reference evidence="1 2" key="1">
    <citation type="submission" date="2024-09" db="EMBL/GenBank/DDBJ databases">
        <authorList>
            <person name="Sun Q."/>
            <person name="Mori K."/>
        </authorList>
    </citation>
    <scope>NUCLEOTIDE SEQUENCE [LARGE SCALE GENOMIC DNA]</scope>
    <source>
        <strain evidence="1 2">JCM 11201</strain>
    </source>
</reference>
<comment type="caution">
    <text evidence="1">The sequence shown here is derived from an EMBL/GenBank/DDBJ whole genome shotgun (WGS) entry which is preliminary data.</text>
</comment>
<dbReference type="InterPro" id="IPR018680">
    <property type="entry name" value="DUF2164"/>
</dbReference>
<gene>
    <name evidence="1" type="ORF">ACFFMS_01530</name>
</gene>
<protein>
    <submittedName>
        <fullName evidence="1">DUF2164 domain-containing protein</fullName>
    </submittedName>
</protein>
<dbReference type="EMBL" id="JBHMAF010000008">
    <property type="protein sequence ID" value="MFB9757235.1"/>
    <property type="molecule type" value="Genomic_DNA"/>
</dbReference>
<evidence type="ECO:0000313" key="1">
    <source>
        <dbReference type="EMBL" id="MFB9757235.1"/>
    </source>
</evidence>
<name>A0ABV5WA12_9BACI</name>
<dbReference type="Pfam" id="PF09932">
    <property type="entry name" value="DUF2164"/>
    <property type="match status" value="1"/>
</dbReference>
<evidence type="ECO:0000313" key="2">
    <source>
        <dbReference type="Proteomes" id="UP001589609"/>
    </source>
</evidence>
<accession>A0ABV5WA12</accession>
<dbReference type="RefSeq" id="WP_379947544.1">
    <property type="nucleotide sequence ID" value="NZ_JAPCYI010000001.1"/>
</dbReference>
<organism evidence="1 2">
    <name type="scientific">Ectobacillus funiculus</name>
    <dbReference type="NCBI Taxonomy" id="137993"/>
    <lineage>
        <taxon>Bacteria</taxon>
        <taxon>Bacillati</taxon>
        <taxon>Bacillota</taxon>
        <taxon>Bacilli</taxon>
        <taxon>Bacillales</taxon>
        <taxon>Bacillaceae</taxon>
        <taxon>Ectobacillus</taxon>
    </lineage>
</organism>
<proteinExistence type="predicted"/>
<sequence length="82" mass="9624">MISIKLPRDQKEELIQGIQEYFEKEGLEAIGNLQAESLLEFFLQEAGPYVYNRAVEDARRAVLERMQAIEDDLYTLQRPVHR</sequence>
<dbReference type="Proteomes" id="UP001589609">
    <property type="component" value="Unassembled WGS sequence"/>
</dbReference>